<keyword evidence="1" id="KW-0812">Transmembrane</keyword>
<keyword evidence="3" id="KW-1185">Reference proteome</keyword>
<reference evidence="2 3" key="1">
    <citation type="submission" date="2020-04" db="EMBL/GenBank/DDBJ databases">
        <title>Novel Paenibacillus strain UniB2 isolated from commercial digestive syrup.</title>
        <authorList>
            <person name="Thorat V."/>
            <person name="Kirdat K."/>
            <person name="Tiwarekar B."/>
            <person name="Yadav A."/>
        </authorList>
    </citation>
    <scope>NUCLEOTIDE SEQUENCE [LARGE SCALE GENOMIC DNA]</scope>
    <source>
        <strain evidence="2 3">UniB2</strain>
    </source>
</reference>
<evidence type="ECO:0000256" key="1">
    <source>
        <dbReference type="SAM" id="Phobius"/>
    </source>
</evidence>
<keyword evidence="1" id="KW-0472">Membrane</keyword>
<name>A0A6H2GX94_9BACL</name>
<evidence type="ECO:0000313" key="2">
    <source>
        <dbReference type="EMBL" id="QJC51758.1"/>
    </source>
</evidence>
<organism evidence="2 3">
    <name type="scientific">Paenibacillus albicereus</name>
    <dbReference type="NCBI Taxonomy" id="2726185"/>
    <lineage>
        <taxon>Bacteria</taxon>
        <taxon>Bacillati</taxon>
        <taxon>Bacillota</taxon>
        <taxon>Bacilli</taxon>
        <taxon>Bacillales</taxon>
        <taxon>Paenibacillaceae</taxon>
        <taxon>Paenibacillus</taxon>
    </lineage>
</organism>
<proteinExistence type="predicted"/>
<dbReference type="KEGG" id="palr:HGI30_09500"/>
<dbReference type="EMBL" id="CP051428">
    <property type="protein sequence ID" value="QJC51758.1"/>
    <property type="molecule type" value="Genomic_DNA"/>
</dbReference>
<gene>
    <name evidence="2" type="ORF">HGI30_09500</name>
</gene>
<evidence type="ECO:0000313" key="3">
    <source>
        <dbReference type="Proteomes" id="UP000502136"/>
    </source>
</evidence>
<dbReference type="Proteomes" id="UP000502136">
    <property type="component" value="Chromosome"/>
</dbReference>
<accession>A0A6H2GX94</accession>
<feature type="transmembrane region" description="Helical" evidence="1">
    <location>
        <begin position="6"/>
        <end position="27"/>
    </location>
</feature>
<dbReference type="RefSeq" id="WP_168907342.1">
    <property type="nucleotide sequence ID" value="NZ_CP051428.1"/>
</dbReference>
<dbReference type="AlphaFoldDB" id="A0A6H2GX94"/>
<protein>
    <submittedName>
        <fullName evidence="2">Uncharacterized protein</fullName>
    </submittedName>
</protein>
<sequence length="73" mass="8478">MWQVLWFFFNLAFVALLIWTMFMHRAYADALRRGDAPDRLRLLRRRRLLTACVAAGLFVAASASFLTNMRVNG</sequence>
<feature type="transmembrane region" description="Helical" evidence="1">
    <location>
        <begin position="48"/>
        <end position="67"/>
    </location>
</feature>
<keyword evidence="1" id="KW-1133">Transmembrane helix</keyword>